<feature type="compositionally biased region" description="Basic and acidic residues" evidence="1">
    <location>
        <begin position="169"/>
        <end position="180"/>
    </location>
</feature>
<feature type="compositionally biased region" description="Acidic residues" evidence="1">
    <location>
        <begin position="650"/>
        <end position="674"/>
    </location>
</feature>
<dbReference type="GO" id="GO:0008168">
    <property type="term" value="F:methyltransferase activity"/>
    <property type="evidence" value="ECO:0007669"/>
    <property type="project" value="UniProtKB-KW"/>
</dbReference>
<accession>A0A1Q9EYS1</accession>
<dbReference type="PROSITE" id="PS50280">
    <property type="entry name" value="SET"/>
    <property type="match status" value="1"/>
</dbReference>
<keyword evidence="4" id="KW-1185">Reference proteome</keyword>
<reference evidence="3 4" key="1">
    <citation type="submission" date="2016-02" db="EMBL/GenBank/DDBJ databases">
        <title>Genome analysis of coral dinoflagellate symbionts highlights evolutionary adaptations to a symbiotic lifestyle.</title>
        <authorList>
            <person name="Aranda M."/>
            <person name="Li Y."/>
            <person name="Liew Y.J."/>
            <person name="Baumgarten S."/>
            <person name="Simakov O."/>
            <person name="Wilson M."/>
            <person name="Piel J."/>
            <person name="Ashoor H."/>
            <person name="Bougouffa S."/>
            <person name="Bajic V.B."/>
            <person name="Ryu T."/>
            <person name="Ravasi T."/>
            <person name="Bayer T."/>
            <person name="Micklem G."/>
            <person name="Kim H."/>
            <person name="Bhak J."/>
            <person name="Lajeunesse T.C."/>
            <person name="Voolstra C.R."/>
        </authorList>
    </citation>
    <scope>NUCLEOTIDE SEQUENCE [LARGE SCALE GENOMIC DNA]</scope>
    <source>
        <strain evidence="3 4">CCMP2467</strain>
    </source>
</reference>
<dbReference type="CDD" id="cd20071">
    <property type="entry name" value="SET_SMYD"/>
    <property type="match status" value="1"/>
</dbReference>
<dbReference type="GO" id="GO:0032259">
    <property type="term" value="P:methylation"/>
    <property type="evidence" value="ECO:0007669"/>
    <property type="project" value="UniProtKB-KW"/>
</dbReference>
<evidence type="ECO:0000256" key="1">
    <source>
        <dbReference type="SAM" id="MobiDB-lite"/>
    </source>
</evidence>
<feature type="region of interest" description="Disordered" evidence="1">
    <location>
        <begin position="169"/>
        <end position="196"/>
    </location>
</feature>
<evidence type="ECO:0000313" key="3">
    <source>
        <dbReference type="EMBL" id="OLQ12586.1"/>
    </source>
</evidence>
<dbReference type="Gene3D" id="1.10.220.160">
    <property type="match status" value="1"/>
</dbReference>
<dbReference type="GO" id="GO:0005634">
    <property type="term" value="C:nucleus"/>
    <property type="evidence" value="ECO:0007669"/>
    <property type="project" value="TreeGrafter"/>
</dbReference>
<keyword evidence="3" id="KW-0808">Transferase</keyword>
<name>A0A1Q9EYS1_SYMMI</name>
<dbReference type="PANTHER" id="PTHR12197">
    <property type="entry name" value="HISTONE-LYSINE N-METHYLTRANSFERASE SMYD"/>
    <property type="match status" value="1"/>
</dbReference>
<dbReference type="InterPro" id="IPR050869">
    <property type="entry name" value="H3K4_H4K5_MeTrfase"/>
</dbReference>
<gene>
    <name evidence="3" type="primary">ASHR1</name>
    <name evidence="3" type="ORF">AK812_SmicGene3497</name>
</gene>
<dbReference type="EMBL" id="LSRX01000041">
    <property type="protein sequence ID" value="OLQ12586.1"/>
    <property type="molecule type" value="Genomic_DNA"/>
</dbReference>
<dbReference type="SUPFAM" id="SSF82199">
    <property type="entry name" value="SET domain"/>
    <property type="match status" value="1"/>
</dbReference>
<dbReference type="OrthoDB" id="1028014at2759"/>
<sequence length="694" mass="76822">MPSPAEPELSCADKVAAEVKRDSLQLLVVAALFAAAKFEVSPSREAKLLTAVEFRLCRPTAAHFADRYLQKHACEEEEVQSSSIQGMKRYTPSEQVAAAALVSSRAAAPKREQRVVKCAGELRAAKGQEIQKLLLPSVSLKRRERSLQHLEASRLIQLLKEKRRQLSLERRQRSDLEKEAAATGKEGPKKLTSSALTSVASQEDSFPIRLVETRSGRGLVASRDISKGEVVFRCAPVVAVLHDWALAKYCSRCLKAVGADGTRCPRCRAVTFCKACRQLTAAKLQHRSECPALRRLRSDRPLRRKLHLKKGQGKDATSMMRLALRLLSVRRRSLFGHRSLPLLSDEEGGGGWVPGEDEDVIHDSWEDVEMLTPSEEDLDGMVESLPGWRGQQLEGGANAVRLLFTARRDEIYHLLCRIAFNAMALVPEGPLRSGTRWREKGIALYPSGAMANHSCDPSCLWFVRDGVLVLEAQRRVRRGGELTIAYLSITGNREARQQRLRKAFGFHCACTKCGSEEKGRIALVMWSPPMEALGLETRAATSKGGVGWSMIDPGDRVVASLPLYVLELQEREEQTGKITQVEYSNADALEGFQSNRRRLLICSGRYQDDGTSEHALILLDGEMPSCLPGIAGEEELKRLQEEILEGLVADSEDDVDAQGEEEVPEVAEGEEGEEPPIRDELAQGLAAIEVHEEQ</sequence>
<dbReference type="SUPFAM" id="SSF144232">
    <property type="entry name" value="HIT/MYND zinc finger-like"/>
    <property type="match status" value="1"/>
</dbReference>
<feature type="region of interest" description="Disordered" evidence="1">
    <location>
        <begin position="648"/>
        <end position="678"/>
    </location>
</feature>
<protein>
    <submittedName>
        <fullName evidence="3">Histone-lysine N-methyltransferase ASHR1</fullName>
    </submittedName>
</protein>
<evidence type="ECO:0000259" key="2">
    <source>
        <dbReference type="PROSITE" id="PS50280"/>
    </source>
</evidence>
<dbReference type="InterPro" id="IPR001214">
    <property type="entry name" value="SET_dom"/>
</dbReference>
<dbReference type="Gene3D" id="2.170.270.10">
    <property type="entry name" value="SET domain"/>
    <property type="match status" value="1"/>
</dbReference>
<organism evidence="3 4">
    <name type="scientific">Symbiodinium microadriaticum</name>
    <name type="common">Dinoflagellate</name>
    <name type="synonym">Zooxanthella microadriatica</name>
    <dbReference type="NCBI Taxonomy" id="2951"/>
    <lineage>
        <taxon>Eukaryota</taxon>
        <taxon>Sar</taxon>
        <taxon>Alveolata</taxon>
        <taxon>Dinophyceae</taxon>
        <taxon>Suessiales</taxon>
        <taxon>Symbiodiniaceae</taxon>
        <taxon>Symbiodinium</taxon>
    </lineage>
</organism>
<proteinExistence type="predicted"/>
<dbReference type="PANTHER" id="PTHR12197:SF251">
    <property type="entry name" value="EG:BACR7C10.4 PROTEIN"/>
    <property type="match status" value="1"/>
</dbReference>
<keyword evidence="3" id="KW-0489">Methyltransferase</keyword>
<dbReference type="Gene3D" id="6.10.140.2220">
    <property type="match status" value="1"/>
</dbReference>
<dbReference type="Proteomes" id="UP000186817">
    <property type="component" value="Unassembled WGS sequence"/>
</dbReference>
<feature type="domain" description="SET" evidence="2">
    <location>
        <begin position="206"/>
        <end position="487"/>
    </location>
</feature>
<evidence type="ECO:0000313" key="4">
    <source>
        <dbReference type="Proteomes" id="UP000186817"/>
    </source>
</evidence>
<dbReference type="InterPro" id="IPR046341">
    <property type="entry name" value="SET_dom_sf"/>
</dbReference>
<dbReference type="Pfam" id="PF00856">
    <property type="entry name" value="SET"/>
    <property type="match status" value="1"/>
</dbReference>
<dbReference type="AlphaFoldDB" id="A0A1Q9EYS1"/>
<comment type="caution">
    <text evidence="3">The sequence shown here is derived from an EMBL/GenBank/DDBJ whole genome shotgun (WGS) entry which is preliminary data.</text>
</comment>